<keyword evidence="2" id="KW-1185">Reference proteome</keyword>
<organism evidence="1 2">
    <name type="scientific">Austropuccinia psidii MF-1</name>
    <dbReference type="NCBI Taxonomy" id="1389203"/>
    <lineage>
        <taxon>Eukaryota</taxon>
        <taxon>Fungi</taxon>
        <taxon>Dikarya</taxon>
        <taxon>Basidiomycota</taxon>
        <taxon>Pucciniomycotina</taxon>
        <taxon>Pucciniomycetes</taxon>
        <taxon>Pucciniales</taxon>
        <taxon>Sphaerophragmiaceae</taxon>
        <taxon>Austropuccinia</taxon>
    </lineage>
</organism>
<sequence>MNTTSKHWAALEHLICYMRGTMNKALVLDLVGKARMLEVYVDVNWGGEGSRSQHGFIGFLLGLLVVWNSKRQTCVASSTCQAEYMAMSFAVRAGMWISQCVTPITARITPILLLHNQLAVKIANDSGSRKNLRHIKREFHLINEMIVNNKVTIKWITTREQKADIFTKKQAKVKVDDEFCKGLLV</sequence>
<accession>A0A9Q3I4Z2</accession>
<dbReference type="CDD" id="cd09272">
    <property type="entry name" value="RNase_HI_RT_Ty1"/>
    <property type="match status" value="1"/>
</dbReference>
<dbReference type="PANTHER" id="PTHR11439">
    <property type="entry name" value="GAG-POL-RELATED RETROTRANSPOSON"/>
    <property type="match status" value="1"/>
</dbReference>
<dbReference type="PANTHER" id="PTHR11439:SF467">
    <property type="entry name" value="INTEGRASE CATALYTIC DOMAIN-CONTAINING PROTEIN"/>
    <property type="match status" value="1"/>
</dbReference>
<dbReference type="Proteomes" id="UP000765509">
    <property type="component" value="Unassembled WGS sequence"/>
</dbReference>
<evidence type="ECO:0000313" key="1">
    <source>
        <dbReference type="EMBL" id="MBW0528188.1"/>
    </source>
</evidence>
<protein>
    <recommendedName>
        <fullName evidence="3">Copia protein</fullName>
    </recommendedName>
</protein>
<reference evidence="1" key="1">
    <citation type="submission" date="2021-03" db="EMBL/GenBank/DDBJ databases">
        <title>Draft genome sequence of rust myrtle Austropuccinia psidii MF-1, a brazilian biotype.</title>
        <authorList>
            <person name="Quecine M.C."/>
            <person name="Pachon D.M.R."/>
            <person name="Bonatelli M.L."/>
            <person name="Correr F.H."/>
            <person name="Franceschini L.M."/>
            <person name="Leite T.F."/>
            <person name="Margarido G.R.A."/>
            <person name="Almeida C.A."/>
            <person name="Ferrarezi J.A."/>
            <person name="Labate C.A."/>
        </authorList>
    </citation>
    <scope>NUCLEOTIDE SEQUENCE</scope>
    <source>
        <strain evidence="1">MF-1</strain>
    </source>
</reference>
<dbReference type="AlphaFoldDB" id="A0A9Q3I4Z2"/>
<comment type="caution">
    <text evidence="1">The sequence shown here is derived from an EMBL/GenBank/DDBJ whole genome shotgun (WGS) entry which is preliminary data.</text>
</comment>
<name>A0A9Q3I4Z2_9BASI</name>
<dbReference type="EMBL" id="AVOT02034140">
    <property type="protein sequence ID" value="MBW0528188.1"/>
    <property type="molecule type" value="Genomic_DNA"/>
</dbReference>
<proteinExistence type="predicted"/>
<gene>
    <name evidence="1" type="ORF">O181_067903</name>
</gene>
<evidence type="ECO:0008006" key="3">
    <source>
        <dbReference type="Google" id="ProtNLM"/>
    </source>
</evidence>
<evidence type="ECO:0000313" key="2">
    <source>
        <dbReference type="Proteomes" id="UP000765509"/>
    </source>
</evidence>